<dbReference type="InterPro" id="IPR003607">
    <property type="entry name" value="HD/PDEase_dom"/>
</dbReference>
<dbReference type="CDD" id="cd00077">
    <property type="entry name" value="HDc"/>
    <property type="match status" value="1"/>
</dbReference>
<protein>
    <submittedName>
        <fullName evidence="2">HD domain-containing protein</fullName>
    </submittedName>
</protein>
<organism evidence="2 3">
    <name type="scientific">Paenibacillus agricola</name>
    <dbReference type="NCBI Taxonomy" id="2716264"/>
    <lineage>
        <taxon>Bacteria</taxon>
        <taxon>Bacillati</taxon>
        <taxon>Bacillota</taxon>
        <taxon>Bacilli</taxon>
        <taxon>Bacillales</taxon>
        <taxon>Paenibacillaceae</taxon>
        <taxon>Paenibacillus</taxon>
    </lineage>
</organism>
<evidence type="ECO:0000313" key="3">
    <source>
        <dbReference type="Proteomes" id="UP001165962"/>
    </source>
</evidence>
<dbReference type="PANTHER" id="PTHR33594:SF1">
    <property type="entry name" value="HD_PDEASE DOMAIN-CONTAINING PROTEIN"/>
    <property type="match status" value="1"/>
</dbReference>
<dbReference type="Gene3D" id="1.20.58.1910">
    <property type="match status" value="1"/>
</dbReference>
<dbReference type="SMART" id="SM00471">
    <property type="entry name" value="HDc"/>
    <property type="match status" value="1"/>
</dbReference>
<dbReference type="PANTHER" id="PTHR33594">
    <property type="entry name" value="SUPERFAMILY HYDROLASE, PUTATIVE (AFU_ORTHOLOGUE AFUA_1G03035)-RELATED"/>
    <property type="match status" value="1"/>
</dbReference>
<dbReference type="RefSeq" id="WP_166148643.1">
    <property type="nucleotide sequence ID" value="NZ_JAAOIW010000003.1"/>
</dbReference>
<accession>A0ABX0J175</accession>
<dbReference type="SUPFAM" id="SSF109604">
    <property type="entry name" value="HD-domain/PDEase-like"/>
    <property type="match status" value="1"/>
</dbReference>
<evidence type="ECO:0000259" key="1">
    <source>
        <dbReference type="PROSITE" id="PS51831"/>
    </source>
</evidence>
<dbReference type="Pfam" id="PF01966">
    <property type="entry name" value="HD"/>
    <property type="match status" value="1"/>
</dbReference>
<evidence type="ECO:0000313" key="2">
    <source>
        <dbReference type="EMBL" id="NHN30005.1"/>
    </source>
</evidence>
<feature type="domain" description="HD" evidence="1">
    <location>
        <begin position="26"/>
        <end position="127"/>
    </location>
</feature>
<sequence length="216" mass="24496">MDKRQVIAEAAFYAREQLEQDSSGHDWWHVDRVTRTALLIAKEETADPFICELAALLHDVADEKLNPSMEAGIAKVRDWLKNHEVEPAAMEHVMTIISTISYKGGHNPPVATKEAQVVQDADRLDALGAIGIARTFAYSGWKGQLIHDPEWAPRTELTVEAYRNGKSTAIGHFDEKLLKLKNLMNTATGKRIAEERHLVMERFLEQFHREWNGLET</sequence>
<dbReference type="Gene3D" id="1.10.472.50">
    <property type="entry name" value="HD-domain/PDEase-like"/>
    <property type="match status" value="1"/>
</dbReference>
<gene>
    <name evidence="2" type="ORF">G9U52_09180</name>
</gene>
<reference evidence="2" key="1">
    <citation type="submission" date="2020-03" db="EMBL/GenBank/DDBJ databases">
        <title>Draft sequencing of Paenibacilllus sp. S3N08.</title>
        <authorList>
            <person name="Kim D.-U."/>
        </authorList>
    </citation>
    <scope>NUCLEOTIDE SEQUENCE</scope>
    <source>
        <strain evidence="2">S3N08</strain>
    </source>
</reference>
<dbReference type="EMBL" id="JAAOIW010000003">
    <property type="protein sequence ID" value="NHN30005.1"/>
    <property type="molecule type" value="Genomic_DNA"/>
</dbReference>
<dbReference type="PROSITE" id="PS51831">
    <property type="entry name" value="HD"/>
    <property type="match status" value="1"/>
</dbReference>
<proteinExistence type="predicted"/>
<comment type="caution">
    <text evidence="2">The sequence shown here is derived from an EMBL/GenBank/DDBJ whole genome shotgun (WGS) entry which is preliminary data.</text>
</comment>
<name>A0ABX0J175_9BACL</name>
<dbReference type="Proteomes" id="UP001165962">
    <property type="component" value="Unassembled WGS sequence"/>
</dbReference>
<keyword evidence="3" id="KW-1185">Reference proteome</keyword>
<dbReference type="InterPro" id="IPR006674">
    <property type="entry name" value="HD_domain"/>
</dbReference>